<gene>
    <name evidence="12" type="ORF">GCM10023172_27650</name>
</gene>
<comment type="similarity">
    <text evidence="2">Belongs to the TonB family.</text>
</comment>
<dbReference type="InterPro" id="IPR037682">
    <property type="entry name" value="TonB_C"/>
</dbReference>
<accession>A0ABP8QIG7</accession>
<reference evidence="13" key="1">
    <citation type="journal article" date="2019" name="Int. J. Syst. Evol. Microbiol.">
        <title>The Global Catalogue of Microorganisms (GCM) 10K type strain sequencing project: providing services to taxonomists for standard genome sequencing and annotation.</title>
        <authorList>
            <consortium name="The Broad Institute Genomics Platform"/>
            <consortium name="The Broad Institute Genome Sequencing Center for Infectious Disease"/>
            <person name="Wu L."/>
            <person name="Ma J."/>
        </authorList>
    </citation>
    <scope>NUCLEOTIDE SEQUENCE [LARGE SCALE GENOMIC DNA]</scope>
    <source>
        <strain evidence="13">JCM 17841</strain>
    </source>
</reference>
<evidence type="ECO:0000256" key="4">
    <source>
        <dbReference type="ARBA" id="ARBA00022475"/>
    </source>
</evidence>
<keyword evidence="10" id="KW-0732">Signal</keyword>
<evidence type="ECO:0000256" key="2">
    <source>
        <dbReference type="ARBA" id="ARBA00006555"/>
    </source>
</evidence>
<keyword evidence="7" id="KW-0653">Protein transport</keyword>
<comment type="subcellular location">
    <subcellularLocation>
        <location evidence="1">Cell inner membrane</location>
        <topology evidence="1">Single-pass membrane protein</topology>
        <orientation evidence="1">Periplasmic side</orientation>
    </subcellularLocation>
</comment>
<evidence type="ECO:0000313" key="13">
    <source>
        <dbReference type="Proteomes" id="UP001501243"/>
    </source>
</evidence>
<dbReference type="Gene3D" id="3.30.1150.10">
    <property type="match status" value="1"/>
</dbReference>
<keyword evidence="8" id="KW-1133">Transmembrane helix</keyword>
<dbReference type="PANTHER" id="PTHR33446">
    <property type="entry name" value="PROTEIN TONB-RELATED"/>
    <property type="match status" value="1"/>
</dbReference>
<evidence type="ECO:0000256" key="3">
    <source>
        <dbReference type="ARBA" id="ARBA00022448"/>
    </source>
</evidence>
<keyword evidence="6" id="KW-0812">Transmembrane</keyword>
<evidence type="ECO:0000256" key="1">
    <source>
        <dbReference type="ARBA" id="ARBA00004383"/>
    </source>
</evidence>
<feature type="chain" id="PRO_5046336262" description="TonB C-terminal domain-containing protein" evidence="10">
    <location>
        <begin position="17"/>
        <end position="140"/>
    </location>
</feature>
<organism evidence="12 13">
    <name type="scientific">Hymenobacter ginsengisoli</name>
    <dbReference type="NCBI Taxonomy" id="1051626"/>
    <lineage>
        <taxon>Bacteria</taxon>
        <taxon>Pseudomonadati</taxon>
        <taxon>Bacteroidota</taxon>
        <taxon>Cytophagia</taxon>
        <taxon>Cytophagales</taxon>
        <taxon>Hymenobacteraceae</taxon>
        <taxon>Hymenobacter</taxon>
    </lineage>
</organism>
<dbReference type="NCBIfam" id="TIGR01352">
    <property type="entry name" value="tonB_Cterm"/>
    <property type="match status" value="1"/>
</dbReference>
<comment type="caution">
    <text evidence="12">The sequence shown here is derived from an EMBL/GenBank/DDBJ whole genome shotgun (WGS) entry which is preliminary data.</text>
</comment>
<evidence type="ECO:0000256" key="8">
    <source>
        <dbReference type="ARBA" id="ARBA00022989"/>
    </source>
</evidence>
<dbReference type="PROSITE" id="PS52015">
    <property type="entry name" value="TONB_CTD"/>
    <property type="match status" value="1"/>
</dbReference>
<keyword evidence="3" id="KW-0813">Transport</keyword>
<evidence type="ECO:0000256" key="9">
    <source>
        <dbReference type="ARBA" id="ARBA00023136"/>
    </source>
</evidence>
<evidence type="ECO:0000256" key="6">
    <source>
        <dbReference type="ARBA" id="ARBA00022692"/>
    </source>
</evidence>
<name>A0ABP8QIG7_9BACT</name>
<keyword evidence="4" id="KW-1003">Cell membrane</keyword>
<protein>
    <recommendedName>
        <fullName evidence="11">TonB C-terminal domain-containing protein</fullName>
    </recommendedName>
</protein>
<dbReference type="PANTHER" id="PTHR33446:SF2">
    <property type="entry name" value="PROTEIN TONB"/>
    <property type="match status" value="1"/>
</dbReference>
<dbReference type="SUPFAM" id="SSF74653">
    <property type="entry name" value="TolA/TonB C-terminal domain"/>
    <property type="match status" value="1"/>
</dbReference>
<keyword evidence="9" id="KW-0472">Membrane</keyword>
<dbReference type="InterPro" id="IPR006260">
    <property type="entry name" value="TonB/TolA_C"/>
</dbReference>
<evidence type="ECO:0000256" key="10">
    <source>
        <dbReference type="SAM" id="SignalP"/>
    </source>
</evidence>
<keyword evidence="13" id="KW-1185">Reference proteome</keyword>
<dbReference type="EMBL" id="BAABGQ010000006">
    <property type="protein sequence ID" value="GAA4503196.1"/>
    <property type="molecule type" value="Genomic_DNA"/>
</dbReference>
<dbReference type="RefSeq" id="WP_208129854.1">
    <property type="nucleotide sequence ID" value="NZ_BAABGQ010000006.1"/>
</dbReference>
<evidence type="ECO:0000313" key="12">
    <source>
        <dbReference type="EMBL" id="GAA4503196.1"/>
    </source>
</evidence>
<dbReference type="Proteomes" id="UP001501243">
    <property type="component" value="Unassembled WGS sequence"/>
</dbReference>
<feature type="domain" description="TonB C-terminal" evidence="11">
    <location>
        <begin position="49"/>
        <end position="140"/>
    </location>
</feature>
<evidence type="ECO:0000256" key="7">
    <source>
        <dbReference type="ARBA" id="ARBA00022927"/>
    </source>
</evidence>
<dbReference type="InterPro" id="IPR051045">
    <property type="entry name" value="TonB-dependent_transducer"/>
</dbReference>
<proteinExistence type="inferred from homology"/>
<keyword evidence="5" id="KW-0997">Cell inner membrane</keyword>
<evidence type="ECO:0000259" key="11">
    <source>
        <dbReference type="PROSITE" id="PS52015"/>
    </source>
</evidence>
<evidence type="ECO:0000256" key="5">
    <source>
        <dbReference type="ARBA" id="ARBA00022519"/>
    </source>
</evidence>
<feature type="signal peptide" evidence="10">
    <location>
        <begin position="1"/>
        <end position="16"/>
    </location>
</feature>
<dbReference type="Pfam" id="PF03544">
    <property type="entry name" value="TonB_C"/>
    <property type="match status" value="1"/>
</dbReference>
<sequence length="140" mass="15667">MRNFLLFIFFTFSALVGLGQTFQATEPLGTAGANPAVLNYAEQMPAFVGGEVALHQYLATQTKYPPEALRRGLSGQVVVQFVVDEQGRVLDPIVVKTTAAEFNDEARRLAWLMPRWTPGREHGQPVRVRCTLPISFTFRR</sequence>